<gene>
    <name evidence="1" type="ORF">AAIG39_23620</name>
</gene>
<dbReference type="EMBL" id="JBCIVJ010000032">
    <property type="protein sequence ID" value="MEN0581965.1"/>
    <property type="molecule type" value="Genomic_DNA"/>
</dbReference>
<evidence type="ECO:0000313" key="2">
    <source>
        <dbReference type="Proteomes" id="UP001411173"/>
    </source>
</evidence>
<name>A0ABU9VC21_9ENTR</name>
<evidence type="ECO:0000313" key="1">
    <source>
        <dbReference type="EMBL" id="MEN0581965.1"/>
    </source>
</evidence>
<organism evidence="1 2">
    <name type="scientific">Phytobacter palmae</name>
    <dbReference type="NCBI Taxonomy" id="1855371"/>
    <lineage>
        <taxon>Bacteria</taxon>
        <taxon>Pseudomonadati</taxon>
        <taxon>Pseudomonadota</taxon>
        <taxon>Gammaproteobacteria</taxon>
        <taxon>Enterobacterales</taxon>
        <taxon>Enterobacteriaceae</taxon>
        <taxon>Phytobacter</taxon>
    </lineage>
</organism>
<sequence length="45" mass="4922">MFNGLEANKKIIFTGSQRNFFFIKTGCTLSLRIDLGFPDAPPGTG</sequence>
<protein>
    <submittedName>
        <fullName evidence="1">Uncharacterized protein</fullName>
    </submittedName>
</protein>
<accession>A0ABU9VC21</accession>
<dbReference type="Proteomes" id="UP001411173">
    <property type="component" value="Unassembled WGS sequence"/>
</dbReference>
<proteinExistence type="predicted"/>
<reference evidence="1 2" key="1">
    <citation type="submission" date="2024-02" db="EMBL/GenBank/DDBJ databases">
        <title>Whole genome of MDR Enterobacteriaceae from southern Thailand.</title>
        <authorList>
            <person name="Surachat K."/>
        </authorList>
    </citation>
    <scope>NUCLEOTIDE SEQUENCE [LARGE SCALE GENOMIC DNA]</scope>
    <source>
        <strain evidence="1 2">PSU_29</strain>
    </source>
</reference>
<dbReference type="RefSeq" id="WP_343194869.1">
    <property type="nucleotide sequence ID" value="NZ_JBCIVJ010000032.1"/>
</dbReference>
<comment type="caution">
    <text evidence="1">The sequence shown here is derived from an EMBL/GenBank/DDBJ whole genome shotgun (WGS) entry which is preliminary data.</text>
</comment>
<keyword evidence="2" id="KW-1185">Reference proteome</keyword>